<dbReference type="RefSeq" id="WP_013825010.1">
    <property type="nucleotide sequence ID" value="NC_015574.1"/>
</dbReference>
<dbReference type="OrthoDB" id="70168at2157"/>
<evidence type="ECO:0000313" key="3">
    <source>
        <dbReference type="Proteomes" id="UP000009231"/>
    </source>
</evidence>
<dbReference type="SUPFAM" id="SSF110783">
    <property type="entry name" value="Hypothetical protein MTH677"/>
    <property type="match status" value="1"/>
</dbReference>
<accession>F6D4M3</accession>
<dbReference type="AlphaFoldDB" id="F6D4M3"/>
<keyword evidence="3" id="KW-1185">Reference proteome</keyword>
<dbReference type="HOGENOM" id="CLU_182712_0_0_2"/>
<comment type="similarity">
    <text evidence="1">Belongs to the UPF0440 family.</text>
</comment>
<evidence type="ECO:0008006" key="4">
    <source>
        <dbReference type="Google" id="ProtNLM"/>
    </source>
</evidence>
<dbReference type="InterPro" id="IPR024502">
    <property type="entry name" value="DUF3194"/>
</dbReference>
<name>F6D4M3_METPW</name>
<proteinExistence type="inferred from homology"/>
<reference evidence="2 3" key="1">
    <citation type="journal article" date="2014" name="Int. J. Syst. Evol. Microbiol.">
        <title>Methanobacterium paludis sp. nov. and a novel strain of Methanobacterium lacus isolated from northern peatlands.</title>
        <authorList>
            <person name="Cadillo-Quiroz H."/>
            <person name="Brauer S.L."/>
            <person name="Goodson N."/>
            <person name="Yavitt J.B."/>
            <person name="Zinder S.H."/>
        </authorList>
    </citation>
    <scope>NUCLEOTIDE SEQUENCE [LARGE SCALE GENOMIC DNA]</scope>
    <source>
        <strain evidence="3">DSM 25820 / JCM 18151 / SWAN1</strain>
    </source>
</reference>
<dbReference type="eggNOG" id="arCOG05854">
    <property type="taxonomic scope" value="Archaea"/>
</dbReference>
<evidence type="ECO:0000313" key="2">
    <source>
        <dbReference type="EMBL" id="AEG17508.1"/>
    </source>
</evidence>
<dbReference type="Proteomes" id="UP000009231">
    <property type="component" value="Chromosome"/>
</dbReference>
<dbReference type="STRING" id="868131.MSWAN_0468"/>
<dbReference type="GeneID" id="10667955"/>
<dbReference type="Gene3D" id="3.30.300.100">
    <property type="entry name" value="MTH677-like"/>
    <property type="match status" value="1"/>
</dbReference>
<protein>
    <recommendedName>
        <fullName evidence="4">DUF3194 domain-containing protein</fullName>
    </recommendedName>
</protein>
<sequence>MRKLTDQELDEISEVAADAAEKFIFSKISKKEVLGLDINVELDHNDGLDVDVVVEILLDDLSSADESIANEAASHAIKAIDKFVEDL</sequence>
<dbReference type="InterPro" id="IPR035954">
    <property type="entry name" value="MTH677-like_sf"/>
</dbReference>
<organism evidence="2 3">
    <name type="scientific">Methanobacterium paludis (strain DSM 25820 / JCM 18151 / SWAN1)</name>
    <dbReference type="NCBI Taxonomy" id="868131"/>
    <lineage>
        <taxon>Archaea</taxon>
        <taxon>Methanobacteriati</taxon>
        <taxon>Methanobacteriota</taxon>
        <taxon>Methanomada group</taxon>
        <taxon>Methanobacteria</taxon>
        <taxon>Methanobacteriales</taxon>
        <taxon>Methanobacteriaceae</taxon>
        <taxon>Methanobacterium</taxon>
    </lineage>
</organism>
<dbReference type="Pfam" id="PF11419">
    <property type="entry name" value="DUF3194"/>
    <property type="match status" value="1"/>
</dbReference>
<gene>
    <name evidence="2" type="ordered locus">MSWAN_0468</name>
</gene>
<evidence type="ECO:0000256" key="1">
    <source>
        <dbReference type="ARBA" id="ARBA00008515"/>
    </source>
</evidence>
<dbReference type="EMBL" id="CP002772">
    <property type="protein sequence ID" value="AEG17508.1"/>
    <property type="molecule type" value="Genomic_DNA"/>
</dbReference>
<dbReference type="KEGG" id="mew:MSWAN_0468"/>